<protein>
    <submittedName>
        <fullName evidence="1">DUF1861 family protein</fullName>
    </submittedName>
</protein>
<dbReference type="SUPFAM" id="SSF75005">
    <property type="entry name" value="Arabinanase/levansucrase/invertase"/>
    <property type="match status" value="1"/>
</dbReference>
<dbReference type="PANTHER" id="PTHR37036:SF2">
    <property type="entry name" value="DUF1861 FAMILY PROTEIN"/>
    <property type="match status" value="1"/>
</dbReference>
<dbReference type="Pfam" id="PF08950">
    <property type="entry name" value="DUF1861"/>
    <property type="match status" value="1"/>
</dbReference>
<dbReference type="InterPro" id="IPR015045">
    <property type="entry name" value="MPT-1-like_LmxM"/>
</dbReference>
<organism evidence="1 2">
    <name type="scientific">Listeria welshimeri</name>
    <dbReference type="NCBI Taxonomy" id="1643"/>
    <lineage>
        <taxon>Bacteria</taxon>
        <taxon>Bacillati</taxon>
        <taxon>Bacillota</taxon>
        <taxon>Bacilli</taxon>
        <taxon>Bacillales</taxon>
        <taxon>Listeriaceae</taxon>
        <taxon>Listeria</taxon>
    </lineage>
</organism>
<evidence type="ECO:0000313" key="2">
    <source>
        <dbReference type="Proteomes" id="UP000522007"/>
    </source>
</evidence>
<name>A0A7X0T5T6_LISWE</name>
<reference evidence="1 2" key="1">
    <citation type="submission" date="2020-03" db="EMBL/GenBank/DDBJ databases">
        <title>Soil Listeria distribution.</title>
        <authorList>
            <person name="Liao J."/>
            <person name="Wiedmann M."/>
        </authorList>
    </citation>
    <scope>NUCLEOTIDE SEQUENCE [LARGE SCALE GENOMIC DNA]</scope>
    <source>
        <strain evidence="1 2">FSL L7-1829</strain>
    </source>
</reference>
<dbReference type="Gene3D" id="2.115.10.20">
    <property type="entry name" value="Glycosyl hydrolase domain, family 43"/>
    <property type="match status" value="1"/>
</dbReference>
<accession>A0A7X0T5T6</accession>
<comment type="caution">
    <text evidence="1">The sequence shown here is derived from an EMBL/GenBank/DDBJ whole genome shotgun (WGS) entry which is preliminary data.</text>
</comment>
<dbReference type="EMBL" id="JAAROP010000009">
    <property type="protein sequence ID" value="MBC1323123.1"/>
    <property type="molecule type" value="Genomic_DNA"/>
</dbReference>
<sequence>MKSIETLLQTFREHTTANGTRIQLNGAGEKDVYNITAPFTWLGKEYIAGRVESRDSELSEVRFFENVTTDTYQLVENSTVLSLQDPFVTFVQGELIIGGVEVFPKESDPEKLDWRTNLYRATSLTDFEQILVGPIGMKDLRIKEVPDGRILVLTRPQGEKGGRGKIGAIVIHSLADLTLEKIETAPLLKRNFSGDEWGGGNEIHLLDEGRVGVLGHIACFDEASDRHYYAFAFQLNEDFTQIEQEKIIAERANFAPSEPKRPDLADVVFSGGLIRNSDGTATLYAGIGDSDAQKITILDPFKNN</sequence>
<dbReference type="InterPro" id="IPR023296">
    <property type="entry name" value="Glyco_hydro_beta-prop_sf"/>
</dbReference>
<dbReference type="Proteomes" id="UP000522007">
    <property type="component" value="Unassembled WGS sequence"/>
</dbReference>
<gene>
    <name evidence="1" type="ORF">HB853_09215</name>
</gene>
<dbReference type="PANTHER" id="PTHR37036">
    <property type="match status" value="1"/>
</dbReference>
<evidence type="ECO:0000313" key="1">
    <source>
        <dbReference type="EMBL" id="MBC1323123.1"/>
    </source>
</evidence>
<proteinExistence type="predicted"/>
<dbReference type="AlphaFoldDB" id="A0A7X0T5T6"/>